<proteinExistence type="predicted"/>
<dbReference type="EMBL" id="JAVDPW010000005">
    <property type="protein sequence ID" value="MDR6290476.1"/>
    <property type="molecule type" value="Genomic_DNA"/>
</dbReference>
<organism evidence="2 3">
    <name type="scientific">Inquilinus ginsengisoli</name>
    <dbReference type="NCBI Taxonomy" id="363840"/>
    <lineage>
        <taxon>Bacteria</taxon>
        <taxon>Pseudomonadati</taxon>
        <taxon>Pseudomonadota</taxon>
        <taxon>Alphaproteobacteria</taxon>
        <taxon>Rhodospirillales</taxon>
        <taxon>Rhodospirillaceae</taxon>
        <taxon>Inquilinus</taxon>
    </lineage>
</organism>
<keyword evidence="3" id="KW-1185">Reference proteome</keyword>
<protein>
    <submittedName>
        <fullName evidence="2">Uncharacterized protein</fullName>
    </submittedName>
</protein>
<evidence type="ECO:0000313" key="3">
    <source>
        <dbReference type="Proteomes" id="UP001262410"/>
    </source>
</evidence>
<dbReference type="Proteomes" id="UP001262410">
    <property type="component" value="Unassembled WGS sequence"/>
</dbReference>
<name>A0ABU1JPC9_9PROT</name>
<evidence type="ECO:0000313" key="2">
    <source>
        <dbReference type="EMBL" id="MDR6290476.1"/>
    </source>
</evidence>
<keyword evidence="1" id="KW-0732">Signal</keyword>
<feature type="chain" id="PRO_5046550015" evidence="1">
    <location>
        <begin position="23"/>
        <end position="379"/>
    </location>
</feature>
<dbReference type="RefSeq" id="WP_309794944.1">
    <property type="nucleotide sequence ID" value="NZ_JAVDPW010000005.1"/>
</dbReference>
<gene>
    <name evidence="2" type="ORF">E9232_003002</name>
</gene>
<sequence>MRLVVSWIAGGLAALLPLTALAADPPPRRTEAMSFSLAGNGGNCLGCEWVAAEGLIIADAPAAFAAFLKQEGWSGCYSAEPVMLDSPGGDAEAAMALGRALRAAGCTTSVGRTVPDPESADAGRPIEMEIAGQCEGACVLAFLGGQERSPRPDQLVLSPLLVDRPGLSAAKGLAEGLMLASRIGVYLAEMGADPAFGPRLALAPDAPPQTLGAADLAGLAIDNSEIETRTPWQVTPYRGGAVAVTTHRIGPQGGDENTLTLFCRRGKPAPAALMLSRRWGADKNNVPSPEPVTLGLAAAEAGGQAVERTVADAESRETDDGWGFLTVDLTAAELAALQAGRSLTLSGGVPPNWGTDWAETATLTAADRDVVALALRNCI</sequence>
<evidence type="ECO:0000256" key="1">
    <source>
        <dbReference type="SAM" id="SignalP"/>
    </source>
</evidence>
<accession>A0ABU1JPC9</accession>
<reference evidence="2 3" key="1">
    <citation type="submission" date="2023-07" db="EMBL/GenBank/DDBJ databases">
        <title>Sorghum-associated microbial communities from plants grown in Nebraska, USA.</title>
        <authorList>
            <person name="Schachtman D."/>
        </authorList>
    </citation>
    <scope>NUCLEOTIDE SEQUENCE [LARGE SCALE GENOMIC DNA]</scope>
    <source>
        <strain evidence="2 3">584</strain>
    </source>
</reference>
<feature type="signal peptide" evidence="1">
    <location>
        <begin position="1"/>
        <end position="22"/>
    </location>
</feature>
<comment type="caution">
    <text evidence="2">The sequence shown here is derived from an EMBL/GenBank/DDBJ whole genome shotgun (WGS) entry which is preliminary data.</text>
</comment>